<dbReference type="InterPro" id="IPR005467">
    <property type="entry name" value="His_kinase_dom"/>
</dbReference>
<evidence type="ECO:0000256" key="14">
    <source>
        <dbReference type="ARBA" id="ARBA00023004"/>
    </source>
</evidence>
<dbReference type="EC" id="2.7.13.3" evidence="4"/>
<evidence type="ECO:0000256" key="4">
    <source>
        <dbReference type="ARBA" id="ARBA00012438"/>
    </source>
</evidence>
<dbReference type="PROSITE" id="PS50109">
    <property type="entry name" value="HIS_KIN"/>
    <property type="match status" value="1"/>
</dbReference>
<evidence type="ECO:0000256" key="20">
    <source>
        <dbReference type="SAM" id="Coils"/>
    </source>
</evidence>
<keyword evidence="20" id="KW-0175">Coiled coil</keyword>
<evidence type="ECO:0000256" key="22">
    <source>
        <dbReference type="SAM" id="SignalP"/>
    </source>
</evidence>
<feature type="transmembrane region" description="Helical" evidence="21">
    <location>
        <begin position="392"/>
        <end position="411"/>
    </location>
</feature>
<comment type="subcellular location">
    <subcellularLocation>
        <location evidence="3">Cytoplasm</location>
    </subcellularLocation>
</comment>
<keyword evidence="15" id="KW-0902">Two-component regulatory system</keyword>
<dbReference type="InterPro" id="IPR036890">
    <property type="entry name" value="HATPase_C_sf"/>
</dbReference>
<reference evidence="25" key="1">
    <citation type="journal article" date="2019" name="Int. J. Syst. Evol. Microbiol.">
        <title>The Global Catalogue of Microorganisms (GCM) 10K type strain sequencing project: providing services to taxonomists for standard genome sequencing and annotation.</title>
        <authorList>
            <consortium name="The Broad Institute Genomics Platform"/>
            <consortium name="The Broad Institute Genome Sequencing Center for Infectious Disease"/>
            <person name="Wu L."/>
            <person name="Ma J."/>
        </authorList>
    </citation>
    <scope>NUCLEOTIDE SEQUENCE [LARGE SCALE GENOMIC DNA]</scope>
    <source>
        <strain evidence="25">CGMCC 1.15180</strain>
    </source>
</reference>
<evidence type="ECO:0000256" key="19">
    <source>
        <dbReference type="PROSITE-ProRule" id="PRU00339"/>
    </source>
</evidence>
<comment type="function">
    <text evidence="17">Member of the two-component regulatory system NreB/NreC involved in the control of dissimilatory nitrate/nitrite reduction in response to oxygen. NreB functions as a direct oxygen sensor histidine kinase which is autophosphorylated, in the absence of oxygen, probably at the conserved histidine residue, and transfers its phosphate group probably to a conserved aspartate residue of NreC. NreB/NreC activates the expression of the nitrate (narGHJI) and nitrite (nir) reductase operons, as well as the putative nitrate transporter gene narT.</text>
</comment>
<evidence type="ECO:0000256" key="2">
    <source>
        <dbReference type="ARBA" id="ARBA00001966"/>
    </source>
</evidence>
<evidence type="ECO:0000313" key="24">
    <source>
        <dbReference type="EMBL" id="MFD2037588.1"/>
    </source>
</evidence>
<dbReference type="Gene3D" id="1.20.5.1930">
    <property type="match status" value="1"/>
</dbReference>
<dbReference type="InterPro" id="IPR019734">
    <property type="entry name" value="TPR_rpt"/>
</dbReference>
<dbReference type="SMART" id="SM00028">
    <property type="entry name" value="TPR"/>
    <property type="match status" value="6"/>
</dbReference>
<sequence>MKTLILSYFFVLISAYAVLAHTPEEELNNHLAKYAQYAATDPEKAWFHARKMLELSQEYNLPVFTAKAYYAMGNLYFKQGKYDSTVIRLKAAIQLLDSSNVQNGKAVAFSLMGLAYKYKGDLSNSMHYLQESLKWAQELKEERQEANAFQNIALVYFQQKKYMEAANNLDLAVQIYHRLDDYAGIISTRFNFANILKEQGEFEKARGFYQEALEYYSKTENLTKQAHIEMNLGQMLVEEGRHNDAFNLLLETRGKLITLNYTADLAIVLNDLGLCAKAMGRNEIALGYFQQALAKANDDLYFKADLLQNISNQYLKMGNYEAALDYYSQSVDSREAYNSLEKEKHLAEIQLQYEDQLKENKILLLEQEKSLQEAEIQKSALSLKRQRVIRNFMIAVLMLIVIGLLVLRYFYRQKIVAQQRLAEQQEENTRRKTSEIIKDFRLKAIERYQEGQQEERKRIAREIHDGIGSDLAGIKMALEHHLDGAPEDTRTQRILLGLQDACKAVRSISHQLHPPAFTQTDFCLYLSDFVDGLTENLSIEVDKIFYPKHEIDKLPDELLAEVYRIVQELFNNSIKHAQASMIELQLNLHEAYLNIFVSDNGVGMIPKVGQKGIGMRNIRERVEMLKGKVEIDSSPGNGTSINIDLPVNR</sequence>
<dbReference type="CDD" id="cd16917">
    <property type="entry name" value="HATPase_UhpB-NarQ-NarX-like"/>
    <property type="match status" value="1"/>
</dbReference>
<feature type="chain" id="PRO_5047030533" description="Oxygen sensor histidine kinase NreB" evidence="22">
    <location>
        <begin position="21"/>
        <end position="649"/>
    </location>
</feature>
<dbReference type="InterPro" id="IPR050482">
    <property type="entry name" value="Sensor_HK_TwoCompSys"/>
</dbReference>
<proteinExistence type="predicted"/>
<keyword evidence="8" id="KW-0597">Phosphoprotein</keyword>
<feature type="coiled-coil region" evidence="20">
    <location>
        <begin position="357"/>
        <end position="391"/>
    </location>
</feature>
<dbReference type="Proteomes" id="UP001597361">
    <property type="component" value="Unassembled WGS sequence"/>
</dbReference>
<keyword evidence="6" id="KW-0004">4Fe-4S</keyword>
<keyword evidence="22" id="KW-0732">Signal</keyword>
<evidence type="ECO:0000256" key="12">
    <source>
        <dbReference type="ARBA" id="ARBA00022777"/>
    </source>
</evidence>
<feature type="repeat" description="TPR" evidence="19">
    <location>
        <begin position="304"/>
        <end position="337"/>
    </location>
</feature>
<dbReference type="PANTHER" id="PTHR24421">
    <property type="entry name" value="NITRATE/NITRITE SENSOR PROTEIN NARX-RELATED"/>
    <property type="match status" value="1"/>
</dbReference>
<evidence type="ECO:0000256" key="7">
    <source>
        <dbReference type="ARBA" id="ARBA00022490"/>
    </source>
</evidence>
<keyword evidence="19" id="KW-0802">TPR repeat</keyword>
<dbReference type="PROSITE" id="PS50005">
    <property type="entry name" value="TPR"/>
    <property type="match status" value="2"/>
</dbReference>
<dbReference type="SUPFAM" id="SSF48452">
    <property type="entry name" value="TPR-like"/>
    <property type="match status" value="3"/>
</dbReference>
<dbReference type="SMART" id="SM00387">
    <property type="entry name" value="HATPase_c"/>
    <property type="match status" value="1"/>
</dbReference>
<evidence type="ECO:0000256" key="3">
    <source>
        <dbReference type="ARBA" id="ARBA00004496"/>
    </source>
</evidence>
<evidence type="ECO:0000256" key="21">
    <source>
        <dbReference type="SAM" id="Phobius"/>
    </source>
</evidence>
<keyword evidence="21" id="KW-1133">Transmembrane helix</keyword>
<protein>
    <recommendedName>
        <fullName evidence="5">Oxygen sensor histidine kinase NreB</fullName>
        <ecNumber evidence="4">2.7.13.3</ecNumber>
    </recommendedName>
    <alternativeName>
        <fullName evidence="18">Nitrogen regulation protein B</fullName>
    </alternativeName>
</protein>
<dbReference type="EMBL" id="JBHUHR010000050">
    <property type="protein sequence ID" value="MFD2037588.1"/>
    <property type="molecule type" value="Genomic_DNA"/>
</dbReference>
<dbReference type="InterPro" id="IPR004358">
    <property type="entry name" value="Sig_transdc_His_kin-like_C"/>
</dbReference>
<keyword evidence="10" id="KW-0479">Metal-binding</keyword>
<organism evidence="24 25">
    <name type="scientific">Belliella marina</name>
    <dbReference type="NCBI Taxonomy" id="1644146"/>
    <lineage>
        <taxon>Bacteria</taxon>
        <taxon>Pseudomonadati</taxon>
        <taxon>Bacteroidota</taxon>
        <taxon>Cytophagia</taxon>
        <taxon>Cytophagales</taxon>
        <taxon>Cyclobacteriaceae</taxon>
        <taxon>Belliella</taxon>
    </lineage>
</organism>
<dbReference type="Pfam" id="PF13424">
    <property type="entry name" value="TPR_12"/>
    <property type="match status" value="2"/>
</dbReference>
<evidence type="ECO:0000256" key="11">
    <source>
        <dbReference type="ARBA" id="ARBA00022741"/>
    </source>
</evidence>
<keyword evidence="21" id="KW-0812">Transmembrane</keyword>
<evidence type="ECO:0000256" key="9">
    <source>
        <dbReference type="ARBA" id="ARBA00022679"/>
    </source>
</evidence>
<gene>
    <name evidence="24" type="ORF">ACFSKL_22530</name>
</gene>
<dbReference type="SUPFAM" id="SSF55874">
    <property type="entry name" value="ATPase domain of HSP90 chaperone/DNA topoisomerase II/histidine kinase"/>
    <property type="match status" value="1"/>
</dbReference>
<dbReference type="InterPro" id="IPR011712">
    <property type="entry name" value="Sig_transdc_His_kin_sub3_dim/P"/>
</dbReference>
<comment type="caution">
    <text evidence="24">The sequence shown here is derived from an EMBL/GenBank/DDBJ whole genome shotgun (WGS) entry which is preliminary data.</text>
</comment>
<keyword evidence="12" id="KW-0418">Kinase</keyword>
<dbReference type="Gene3D" id="3.30.565.10">
    <property type="entry name" value="Histidine kinase-like ATPase, C-terminal domain"/>
    <property type="match status" value="1"/>
</dbReference>
<keyword evidence="7" id="KW-0963">Cytoplasm</keyword>
<keyword evidence="16" id="KW-0411">Iron-sulfur</keyword>
<dbReference type="PANTHER" id="PTHR24421:SF10">
    <property type="entry name" value="NITRATE_NITRITE SENSOR PROTEIN NARQ"/>
    <property type="match status" value="1"/>
</dbReference>
<comment type="cofactor">
    <cofactor evidence="2">
        <name>[4Fe-4S] cluster</name>
        <dbReference type="ChEBI" id="CHEBI:49883"/>
    </cofactor>
</comment>
<keyword evidence="9" id="KW-0808">Transferase</keyword>
<feature type="repeat" description="TPR" evidence="19">
    <location>
        <begin position="66"/>
        <end position="99"/>
    </location>
</feature>
<feature type="signal peptide" evidence="22">
    <location>
        <begin position="1"/>
        <end position="20"/>
    </location>
</feature>
<evidence type="ECO:0000313" key="25">
    <source>
        <dbReference type="Proteomes" id="UP001597361"/>
    </source>
</evidence>
<dbReference type="InterPro" id="IPR003594">
    <property type="entry name" value="HATPase_dom"/>
</dbReference>
<dbReference type="Pfam" id="PF02518">
    <property type="entry name" value="HATPase_c"/>
    <property type="match status" value="1"/>
</dbReference>
<evidence type="ECO:0000256" key="13">
    <source>
        <dbReference type="ARBA" id="ARBA00022840"/>
    </source>
</evidence>
<dbReference type="Pfam" id="PF13181">
    <property type="entry name" value="TPR_8"/>
    <property type="match status" value="2"/>
</dbReference>
<dbReference type="RefSeq" id="WP_376889588.1">
    <property type="nucleotide sequence ID" value="NZ_JBHUHR010000050.1"/>
</dbReference>
<evidence type="ECO:0000256" key="17">
    <source>
        <dbReference type="ARBA" id="ARBA00024827"/>
    </source>
</evidence>
<accession>A0ABW4VW72</accession>
<keyword evidence="14" id="KW-0408">Iron</keyword>
<comment type="catalytic activity">
    <reaction evidence="1">
        <text>ATP + protein L-histidine = ADP + protein N-phospho-L-histidine.</text>
        <dbReference type="EC" id="2.7.13.3"/>
    </reaction>
</comment>
<evidence type="ECO:0000256" key="10">
    <source>
        <dbReference type="ARBA" id="ARBA00022723"/>
    </source>
</evidence>
<dbReference type="PRINTS" id="PR00344">
    <property type="entry name" value="BCTRLSENSOR"/>
</dbReference>
<evidence type="ECO:0000256" key="6">
    <source>
        <dbReference type="ARBA" id="ARBA00022485"/>
    </source>
</evidence>
<evidence type="ECO:0000259" key="23">
    <source>
        <dbReference type="PROSITE" id="PS50109"/>
    </source>
</evidence>
<dbReference type="Pfam" id="PF07730">
    <property type="entry name" value="HisKA_3"/>
    <property type="match status" value="1"/>
</dbReference>
<evidence type="ECO:0000256" key="16">
    <source>
        <dbReference type="ARBA" id="ARBA00023014"/>
    </source>
</evidence>
<evidence type="ECO:0000256" key="18">
    <source>
        <dbReference type="ARBA" id="ARBA00030800"/>
    </source>
</evidence>
<keyword evidence="13" id="KW-0067">ATP-binding</keyword>
<keyword evidence="11" id="KW-0547">Nucleotide-binding</keyword>
<feature type="domain" description="Histidine kinase" evidence="23">
    <location>
        <begin position="561"/>
        <end position="649"/>
    </location>
</feature>
<keyword evidence="25" id="KW-1185">Reference proteome</keyword>
<name>A0ABW4VW72_9BACT</name>
<evidence type="ECO:0000256" key="1">
    <source>
        <dbReference type="ARBA" id="ARBA00000085"/>
    </source>
</evidence>
<evidence type="ECO:0000256" key="8">
    <source>
        <dbReference type="ARBA" id="ARBA00022553"/>
    </source>
</evidence>
<dbReference type="InterPro" id="IPR011990">
    <property type="entry name" value="TPR-like_helical_dom_sf"/>
</dbReference>
<evidence type="ECO:0000256" key="5">
    <source>
        <dbReference type="ARBA" id="ARBA00017322"/>
    </source>
</evidence>
<dbReference type="Gene3D" id="1.25.40.10">
    <property type="entry name" value="Tetratricopeptide repeat domain"/>
    <property type="match status" value="2"/>
</dbReference>
<evidence type="ECO:0000256" key="15">
    <source>
        <dbReference type="ARBA" id="ARBA00023012"/>
    </source>
</evidence>
<keyword evidence="21" id="KW-0472">Membrane</keyword>